<gene>
    <name evidence="2" type="ORF">ANANG_G00306770</name>
</gene>
<protein>
    <submittedName>
        <fullName evidence="2">Uncharacterized protein</fullName>
    </submittedName>
</protein>
<feature type="region of interest" description="Disordered" evidence="1">
    <location>
        <begin position="64"/>
        <end position="97"/>
    </location>
</feature>
<accession>A0A9D3LIW9</accession>
<evidence type="ECO:0000313" key="3">
    <source>
        <dbReference type="Proteomes" id="UP001044222"/>
    </source>
</evidence>
<organism evidence="2 3">
    <name type="scientific">Anguilla anguilla</name>
    <name type="common">European freshwater eel</name>
    <name type="synonym">Muraena anguilla</name>
    <dbReference type="NCBI Taxonomy" id="7936"/>
    <lineage>
        <taxon>Eukaryota</taxon>
        <taxon>Metazoa</taxon>
        <taxon>Chordata</taxon>
        <taxon>Craniata</taxon>
        <taxon>Vertebrata</taxon>
        <taxon>Euteleostomi</taxon>
        <taxon>Actinopterygii</taxon>
        <taxon>Neopterygii</taxon>
        <taxon>Teleostei</taxon>
        <taxon>Anguilliformes</taxon>
        <taxon>Anguillidae</taxon>
        <taxon>Anguilla</taxon>
    </lineage>
</organism>
<dbReference type="AlphaFoldDB" id="A0A9D3LIW9"/>
<evidence type="ECO:0000313" key="2">
    <source>
        <dbReference type="EMBL" id="KAG5831722.1"/>
    </source>
</evidence>
<sequence length="134" mass="15400">MVRISLDNFNTIFRVTPSGITRYLTLLTPVDREVRQTYTFTPPPPHPLLPLDYRGDWLEHLSVRPSGNQPLYSRRTGDTSPSNPLTENLPPSRLAPSSEPFVRCVRLEEREESCFGESFRFPSSCDSVNLHRLR</sequence>
<proteinExistence type="predicted"/>
<dbReference type="Proteomes" id="UP001044222">
    <property type="component" value="Chromosome 18"/>
</dbReference>
<comment type="caution">
    <text evidence="2">The sequence shown here is derived from an EMBL/GenBank/DDBJ whole genome shotgun (WGS) entry which is preliminary data.</text>
</comment>
<dbReference type="EMBL" id="JAFIRN010000018">
    <property type="protein sequence ID" value="KAG5831722.1"/>
    <property type="molecule type" value="Genomic_DNA"/>
</dbReference>
<reference evidence="2" key="1">
    <citation type="submission" date="2021-01" db="EMBL/GenBank/DDBJ databases">
        <title>A chromosome-scale assembly of European eel, Anguilla anguilla.</title>
        <authorList>
            <person name="Henkel C."/>
            <person name="Jong-Raadsen S.A."/>
            <person name="Dufour S."/>
            <person name="Weltzien F.-A."/>
            <person name="Palstra A.P."/>
            <person name="Pelster B."/>
            <person name="Spaink H.P."/>
            <person name="Van Den Thillart G.E."/>
            <person name="Jansen H."/>
            <person name="Zahm M."/>
            <person name="Klopp C."/>
            <person name="Cedric C."/>
            <person name="Louis A."/>
            <person name="Berthelot C."/>
            <person name="Parey E."/>
            <person name="Roest Crollius H."/>
            <person name="Montfort J."/>
            <person name="Robinson-Rechavi M."/>
            <person name="Bucao C."/>
            <person name="Bouchez O."/>
            <person name="Gislard M."/>
            <person name="Lluch J."/>
            <person name="Milhes M."/>
            <person name="Lampietro C."/>
            <person name="Lopez Roques C."/>
            <person name="Donnadieu C."/>
            <person name="Braasch I."/>
            <person name="Desvignes T."/>
            <person name="Postlethwait J."/>
            <person name="Bobe J."/>
            <person name="Guiguen Y."/>
            <person name="Dirks R."/>
        </authorList>
    </citation>
    <scope>NUCLEOTIDE SEQUENCE</scope>
    <source>
        <strain evidence="2">Tag_6206</strain>
        <tissue evidence="2">Liver</tissue>
    </source>
</reference>
<name>A0A9D3LIW9_ANGAN</name>
<keyword evidence="3" id="KW-1185">Reference proteome</keyword>
<evidence type="ECO:0000256" key="1">
    <source>
        <dbReference type="SAM" id="MobiDB-lite"/>
    </source>
</evidence>